<protein>
    <submittedName>
        <fullName evidence="2">Uncharacterized protein</fullName>
    </submittedName>
</protein>
<comment type="caution">
    <text evidence="2">The sequence shown here is derived from an EMBL/GenBank/DDBJ whole genome shotgun (WGS) entry which is preliminary data.</text>
</comment>
<keyword evidence="1" id="KW-1133">Transmembrane helix</keyword>
<keyword evidence="3" id="KW-1185">Reference proteome</keyword>
<accession>A0A392T7M3</accession>
<evidence type="ECO:0000256" key="1">
    <source>
        <dbReference type="SAM" id="Phobius"/>
    </source>
</evidence>
<evidence type="ECO:0000313" key="3">
    <source>
        <dbReference type="Proteomes" id="UP000265520"/>
    </source>
</evidence>
<feature type="non-terminal residue" evidence="2">
    <location>
        <position position="1"/>
    </location>
</feature>
<feature type="transmembrane region" description="Helical" evidence="1">
    <location>
        <begin position="32"/>
        <end position="54"/>
    </location>
</feature>
<proteinExistence type="predicted"/>
<keyword evidence="1" id="KW-0472">Membrane</keyword>
<evidence type="ECO:0000313" key="2">
    <source>
        <dbReference type="EMBL" id="MCI56514.1"/>
    </source>
</evidence>
<keyword evidence="1" id="KW-0812">Transmembrane</keyword>
<dbReference type="AlphaFoldDB" id="A0A392T7M3"/>
<dbReference type="Proteomes" id="UP000265520">
    <property type="component" value="Unassembled WGS sequence"/>
</dbReference>
<reference evidence="2 3" key="1">
    <citation type="journal article" date="2018" name="Front. Plant Sci.">
        <title>Red Clover (Trifolium pratense) and Zigzag Clover (T. medium) - A Picture of Genomic Similarities and Differences.</title>
        <authorList>
            <person name="Dluhosova J."/>
            <person name="Istvanek J."/>
            <person name="Nedelnik J."/>
            <person name="Repkova J."/>
        </authorList>
    </citation>
    <scope>NUCLEOTIDE SEQUENCE [LARGE SCALE GENOMIC DNA]</scope>
    <source>
        <strain evidence="3">cv. 10/8</strain>
        <tissue evidence="2">Leaf</tissue>
    </source>
</reference>
<dbReference type="EMBL" id="LXQA010513430">
    <property type="protein sequence ID" value="MCI56514.1"/>
    <property type="molecule type" value="Genomic_DNA"/>
</dbReference>
<sequence>TTPSSGGLIAAQRQFAGHSPLLIIRYDHFQKYMFLVLSSFLFGLSNELCFLNSFPVYVTW</sequence>
<organism evidence="2 3">
    <name type="scientific">Trifolium medium</name>
    <dbReference type="NCBI Taxonomy" id="97028"/>
    <lineage>
        <taxon>Eukaryota</taxon>
        <taxon>Viridiplantae</taxon>
        <taxon>Streptophyta</taxon>
        <taxon>Embryophyta</taxon>
        <taxon>Tracheophyta</taxon>
        <taxon>Spermatophyta</taxon>
        <taxon>Magnoliopsida</taxon>
        <taxon>eudicotyledons</taxon>
        <taxon>Gunneridae</taxon>
        <taxon>Pentapetalae</taxon>
        <taxon>rosids</taxon>
        <taxon>fabids</taxon>
        <taxon>Fabales</taxon>
        <taxon>Fabaceae</taxon>
        <taxon>Papilionoideae</taxon>
        <taxon>50 kb inversion clade</taxon>
        <taxon>NPAAA clade</taxon>
        <taxon>Hologalegina</taxon>
        <taxon>IRL clade</taxon>
        <taxon>Trifolieae</taxon>
        <taxon>Trifolium</taxon>
    </lineage>
</organism>
<name>A0A392T7M3_9FABA</name>